<evidence type="ECO:0000256" key="3">
    <source>
        <dbReference type="SAM" id="SignalP"/>
    </source>
</evidence>
<reference evidence="5" key="2">
    <citation type="submission" date="2014-08" db="EMBL/GenBank/DDBJ databases">
        <title>Complete genome of Weissella ceti strain WS74 isolated from diseased rainbow trout in Brazil.</title>
        <authorList>
            <person name="Figueiredo H.C.P."/>
            <person name="Leal C.A.G."/>
            <person name="Pereira F.L."/>
            <person name="Soares S.C."/>
            <person name="Dorella F.A."/>
            <person name="Carvalho A.F."/>
            <person name="Azevedo V.A.C."/>
        </authorList>
    </citation>
    <scope>NUCLEOTIDE SEQUENCE [LARGE SCALE GENOMIC DNA]</scope>
    <source>
        <strain evidence="5">WS74</strain>
    </source>
</reference>
<feature type="compositionally biased region" description="Polar residues" evidence="1">
    <location>
        <begin position="355"/>
        <end position="364"/>
    </location>
</feature>
<keyword evidence="2" id="KW-1133">Transmembrane helix</keyword>
<feature type="signal peptide" evidence="3">
    <location>
        <begin position="1"/>
        <end position="24"/>
    </location>
</feature>
<feature type="chain" id="PRO_5001709773" evidence="3">
    <location>
        <begin position="25"/>
        <end position="394"/>
    </location>
</feature>
<feature type="transmembrane region" description="Helical" evidence="2">
    <location>
        <begin position="371"/>
        <end position="390"/>
    </location>
</feature>
<dbReference type="RefSeq" id="WP_009765101.1">
    <property type="nucleotide sequence ID" value="NZ_CP009223.1"/>
</dbReference>
<reference evidence="4 5" key="1">
    <citation type="journal article" date="2014" name="Genome Announc.">
        <title>Complete Genome Sequences of Fish Pathogenic Weissella ceti Strains WS74 and WS105.</title>
        <authorList>
            <person name="Figueiredo H.C."/>
            <person name="Leal C.A."/>
            <person name="Dorella F.A."/>
            <person name="Carvalho A.F."/>
            <person name="Soares S.C."/>
            <person name="Pereira F.L."/>
            <person name="Azevedo V.A."/>
        </authorList>
    </citation>
    <scope>NUCLEOTIDE SEQUENCE [LARGE SCALE GENOMIC DNA]</scope>
    <source>
        <strain evidence="4 5">WS74</strain>
    </source>
</reference>
<dbReference type="EMBL" id="CP009223">
    <property type="protein sequence ID" value="AIM63474.1"/>
    <property type="molecule type" value="Genomic_DNA"/>
</dbReference>
<feature type="compositionally biased region" description="Acidic residues" evidence="1">
    <location>
        <begin position="57"/>
        <end position="100"/>
    </location>
</feature>
<evidence type="ECO:0000256" key="1">
    <source>
        <dbReference type="SAM" id="MobiDB-lite"/>
    </source>
</evidence>
<dbReference type="Proteomes" id="UP000029079">
    <property type="component" value="Chromosome"/>
</dbReference>
<feature type="compositionally biased region" description="Low complexity" evidence="1">
    <location>
        <begin position="340"/>
        <end position="352"/>
    </location>
</feature>
<dbReference type="NCBIfam" id="TIGR01167">
    <property type="entry name" value="LPXTG_anchor"/>
    <property type="match status" value="1"/>
</dbReference>
<keyword evidence="2" id="KW-0472">Membrane</keyword>
<gene>
    <name evidence="4" type="primary">spa</name>
    <name evidence="4" type="ORF">WS74_1225</name>
</gene>
<organism evidence="4 5">
    <name type="scientific">Weissella ceti</name>
    <dbReference type="NCBI Taxonomy" id="759620"/>
    <lineage>
        <taxon>Bacteria</taxon>
        <taxon>Bacillati</taxon>
        <taxon>Bacillota</taxon>
        <taxon>Bacilli</taxon>
        <taxon>Lactobacillales</taxon>
        <taxon>Lactobacillaceae</taxon>
        <taxon>Weissella</taxon>
    </lineage>
</organism>
<name>A0A075TWZ2_9LACO</name>
<keyword evidence="3" id="KW-0732">Signal</keyword>
<feature type="region of interest" description="Disordered" evidence="1">
    <location>
        <begin position="55"/>
        <end position="100"/>
    </location>
</feature>
<feature type="region of interest" description="Disordered" evidence="1">
    <location>
        <begin position="208"/>
        <end position="367"/>
    </location>
</feature>
<dbReference type="KEGG" id="wce:WS08_1156"/>
<dbReference type="STRING" id="759620.WS105_1219"/>
<sequence>MIMKNVLLASAALMGLGAVDTVNADETKSVDNKAAVVAAIEEVEAKNTLVFAAPAEADMDEEEIDDDEEVEDEEEIDDEEEVEDEEEVDNEEEVEDEEEFDEAYDAEIDEMNSRFEALQELADSLLEEDEVDVQEFLDAYFNDVVDLQAELLEFIEENGESEEAAELLDQLTAYLEEVQPTVEDIQALLEALENGDITDEEFDNKFFEVLGFVTEEDTKPEDKEDTKPEDKEDTKPEDKEDTKPEAKEDTKPEAKEDTKPEAKEDTKPEAKEDTKPEAKEDTKPEAKEDTKPEAKEDTKPEAKEDTKPEAKEDTKPEAKEDTKPEAKEDTKPEAKEDTNAVAPKAGVVAPKATEQRTQTETLPETGSDAKSFVSVIGALLAGLTVWGFGFKKRG</sequence>
<evidence type="ECO:0000256" key="2">
    <source>
        <dbReference type="SAM" id="Phobius"/>
    </source>
</evidence>
<accession>A0A075TWZ2</accession>
<proteinExistence type="predicted"/>
<evidence type="ECO:0000313" key="5">
    <source>
        <dbReference type="Proteomes" id="UP000029079"/>
    </source>
</evidence>
<dbReference type="AlphaFoldDB" id="A0A075TWZ2"/>
<feature type="compositionally biased region" description="Basic and acidic residues" evidence="1">
    <location>
        <begin position="216"/>
        <end position="338"/>
    </location>
</feature>
<evidence type="ECO:0000313" key="4">
    <source>
        <dbReference type="EMBL" id="AIM63474.1"/>
    </source>
</evidence>
<keyword evidence="2" id="KW-0812">Transmembrane</keyword>
<protein>
    <submittedName>
        <fullName evidence="4">Immunoglobulin G-binding protein A</fullName>
    </submittedName>
</protein>
<keyword evidence="5" id="KW-1185">Reference proteome</keyword>
<dbReference type="KEGG" id="wct:WS74_1225"/>